<dbReference type="GO" id="GO:0003677">
    <property type="term" value="F:DNA binding"/>
    <property type="evidence" value="ECO:0007669"/>
    <property type="project" value="InterPro"/>
</dbReference>
<gene>
    <name evidence="2" type="ORF">PR017_21245</name>
</gene>
<name>A0AAF1K8K8_9HYPH</name>
<accession>A0AAF1K8K8</accession>
<geneLocation type="plasmid" evidence="2 3">
    <name>pRt1078</name>
</geneLocation>
<dbReference type="KEGG" id="rtu:PR017_21245"/>
<protein>
    <submittedName>
        <fullName evidence="2">Helix-turn-helix transcriptional regulator</fullName>
    </submittedName>
</protein>
<keyword evidence="3" id="KW-1185">Reference proteome</keyword>
<evidence type="ECO:0000259" key="1">
    <source>
        <dbReference type="PROSITE" id="PS50943"/>
    </source>
</evidence>
<dbReference type="Pfam" id="PF01381">
    <property type="entry name" value="HTH_3"/>
    <property type="match status" value="1"/>
</dbReference>
<dbReference type="SMART" id="SM00530">
    <property type="entry name" value="HTH_XRE"/>
    <property type="match status" value="1"/>
</dbReference>
<reference evidence="2 3" key="1">
    <citation type="journal article" date="2018" name="Sci. Rep.">
        <title>Rhizobium tumorigenes sp. nov., a novel plant tumorigenic bacterium isolated from cane gall tumors on thornless blackberry.</title>
        <authorList>
            <person name="Kuzmanovi N."/>
            <person name="Smalla K."/>
            <person name="Gronow S."/>
            <person name="PuBawska J."/>
        </authorList>
    </citation>
    <scope>NUCLEOTIDE SEQUENCE [LARGE SCALE GENOMIC DNA]</scope>
    <source>
        <strain evidence="2 3">1078</strain>
    </source>
</reference>
<dbReference type="Proteomes" id="UP000249499">
    <property type="component" value="Plasmid pRt1078"/>
</dbReference>
<dbReference type="PROSITE" id="PS50943">
    <property type="entry name" value="HTH_CROC1"/>
    <property type="match status" value="1"/>
</dbReference>
<dbReference type="InterPro" id="IPR017507">
    <property type="entry name" value="Tscrpt_reg_HipB-like"/>
</dbReference>
<dbReference type="EMBL" id="CP117256">
    <property type="protein sequence ID" value="WFR97709.1"/>
    <property type="molecule type" value="Genomic_DNA"/>
</dbReference>
<evidence type="ECO:0000313" key="2">
    <source>
        <dbReference type="EMBL" id="WFR97709.1"/>
    </source>
</evidence>
<sequence length="76" mass="8055">MAKQVSSPAEIGALVRSTRKAQNLRQDELAGVSGVGLRFIVDLEAGKPTAQIGKVLQVLQTLGCSIDILAPGERRK</sequence>
<dbReference type="SUPFAM" id="SSF47413">
    <property type="entry name" value="lambda repressor-like DNA-binding domains"/>
    <property type="match status" value="1"/>
</dbReference>
<organism evidence="2 3">
    <name type="scientific">Rhizobium tumorigenes</name>
    <dbReference type="NCBI Taxonomy" id="2041385"/>
    <lineage>
        <taxon>Bacteria</taxon>
        <taxon>Pseudomonadati</taxon>
        <taxon>Pseudomonadota</taxon>
        <taxon>Alphaproteobacteria</taxon>
        <taxon>Hyphomicrobiales</taxon>
        <taxon>Rhizobiaceae</taxon>
        <taxon>Rhizobium/Agrobacterium group</taxon>
        <taxon>Rhizobium</taxon>
    </lineage>
</organism>
<reference evidence="3" key="2">
    <citation type="journal article" date="2023" name="MicrobiologyOpen">
        <title>Genomics of the tumorigenes clade of the family Rhizobiaceae and description of Rhizobium rhododendri sp. nov.</title>
        <authorList>
            <person name="Kuzmanovic N."/>
            <person name="diCenzo G.C."/>
            <person name="Bunk B."/>
            <person name="Sproeer C."/>
            <person name="Fruehling A."/>
            <person name="Neumann-Schaal M."/>
            <person name="Overmann J."/>
            <person name="Smalla K."/>
        </authorList>
    </citation>
    <scope>NUCLEOTIDE SEQUENCE [LARGE SCALE GENOMIC DNA]</scope>
    <source>
        <strain evidence="3">1078</strain>
        <plasmid evidence="3">pRt1078</plasmid>
    </source>
</reference>
<dbReference type="CDD" id="cd00093">
    <property type="entry name" value="HTH_XRE"/>
    <property type="match status" value="1"/>
</dbReference>
<dbReference type="InterPro" id="IPR001387">
    <property type="entry name" value="Cro/C1-type_HTH"/>
</dbReference>
<dbReference type="AlphaFoldDB" id="A0AAF1K8K8"/>
<dbReference type="RefSeq" id="WP_111217051.1">
    <property type="nucleotide sequence ID" value="NZ_CP117256.1"/>
</dbReference>
<evidence type="ECO:0000313" key="3">
    <source>
        <dbReference type="Proteomes" id="UP000249499"/>
    </source>
</evidence>
<dbReference type="NCBIfam" id="TIGR03070">
    <property type="entry name" value="couple_hipB"/>
    <property type="match status" value="1"/>
</dbReference>
<dbReference type="Gene3D" id="1.10.260.40">
    <property type="entry name" value="lambda repressor-like DNA-binding domains"/>
    <property type="match status" value="1"/>
</dbReference>
<proteinExistence type="predicted"/>
<dbReference type="InterPro" id="IPR010982">
    <property type="entry name" value="Lambda_DNA-bd_dom_sf"/>
</dbReference>
<keyword evidence="2" id="KW-0614">Plasmid</keyword>
<feature type="domain" description="HTH cro/C1-type" evidence="1">
    <location>
        <begin position="15"/>
        <end position="69"/>
    </location>
</feature>